<keyword evidence="4" id="KW-1185">Reference proteome</keyword>
<evidence type="ECO:0000313" key="4">
    <source>
        <dbReference type="Proteomes" id="UP001527052"/>
    </source>
</evidence>
<evidence type="ECO:0000256" key="1">
    <source>
        <dbReference type="ARBA" id="ARBA00023172"/>
    </source>
</evidence>
<keyword evidence="1" id="KW-0233">DNA recombination</keyword>
<dbReference type="InterPro" id="IPR013762">
    <property type="entry name" value="Integrase-like_cat_sf"/>
</dbReference>
<reference evidence="3 4" key="1">
    <citation type="submission" date="2022-05" db="EMBL/GenBank/DDBJ databases">
        <title>Genome Sequencing of Bee-Associated Microbes.</title>
        <authorList>
            <person name="Dunlap C."/>
        </authorList>
    </citation>
    <scope>NUCLEOTIDE SEQUENCE [LARGE SCALE GENOMIC DNA]</scope>
    <source>
        <strain evidence="3 4">NRRL BD-083</strain>
    </source>
</reference>
<proteinExistence type="predicted"/>
<evidence type="ECO:0000259" key="2">
    <source>
        <dbReference type="PROSITE" id="PS51898"/>
    </source>
</evidence>
<dbReference type="EMBL" id="JAMDLZ010000048">
    <property type="protein sequence ID" value="MCY9549590.1"/>
    <property type="molecule type" value="Genomic_DNA"/>
</dbReference>
<evidence type="ECO:0000313" key="3">
    <source>
        <dbReference type="EMBL" id="MCY9549590.1"/>
    </source>
</evidence>
<name>A0ABT4EVD7_9BACI</name>
<accession>A0ABT4EVD7</accession>
<organism evidence="3 4">
    <name type="scientific">Lysinibacillus xylanilyticus</name>
    <dbReference type="NCBI Taxonomy" id="582475"/>
    <lineage>
        <taxon>Bacteria</taxon>
        <taxon>Bacillati</taxon>
        <taxon>Bacillota</taxon>
        <taxon>Bacilli</taxon>
        <taxon>Bacillales</taxon>
        <taxon>Bacillaceae</taxon>
        <taxon>Lysinibacillus</taxon>
    </lineage>
</organism>
<dbReference type="Gene3D" id="1.10.443.10">
    <property type="entry name" value="Intergrase catalytic core"/>
    <property type="match status" value="1"/>
</dbReference>
<comment type="caution">
    <text evidence="3">The sequence shown here is derived from an EMBL/GenBank/DDBJ whole genome shotgun (WGS) entry which is preliminary data.</text>
</comment>
<sequence>MDLKGGGHETLSITIDSLLAIEKYLEVRNQRYLGAEYSPFLFVTNHGGIKKISHRAIQNIVQKYTTAYLEQVTHAKSIKGLSPHKLRHSFSLVYYEKNNGDNKLLSDQLGHSNLNTTGLYVNMADGTRAEAIERVSEALNNEE</sequence>
<dbReference type="InterPro" id="IPR011010">
    <property type="entry name" value="DNA_brk_join_enz"/>
</dbReference>
<dbReference type="Proteomes" id="UP001527052">
    <property type="component" value="Unassembled WGS sequence"/>
</dbReference>
<dbReference type="PROSITE" id="PS51898">
    <property type="entry name" value="TYR_RECOMBINASE"/>
    <property type="match status" value="1"/>
</dbReference>
<protein>
    <submittedName>
        <fullName evidence="3">Tyrosine-type recombinase/integrase</fullName>
    </submittedName>
</protein>
<gene>
    <name evidence="3" type="ORF">M5W82_22200</name>
</gene>
<dbReference type="SUPFAM" id="SSF56349">
    <property type="entry name" value="DNA breaking-rejoining enzymes"/>
    <property type="match status" value="1"/>
</dbReference>
<feature type="domain" description="Tyr recombinase" evidence="2">
    <location>
        <begin position="1"/>
        <end position="134"/>
    </location>
</feature>
<dbReference type="InterPro" id="IPR002104">
    <property type="entry name" value="Integrase_catalytic"/>
</dbReference>
<dbReference type="Pfam" id="PF00589">
    <property type="entry name" value="Phage_integrase"/>
    <property type="match status" value="1"/>
</dbReference>